<feature type="binding site" evidence="3">
    <location>
        <position position="175"/>
    </location>
    <ligand>
        <name>Zn(2+)</name>
        <dbReference type="ChEBI" id="CHEBI:29105"/>
        <label>1</label>
    </ligand>
</feature>
<keyword evidence="2 6" id="KW-0378">Hydrolase</keyword>
<keyword evidence="3" id="KW-0479">Metal-binding</keyword>
<dbReference type="InterPro" id="IPR011650">
    <property type="entry name" value="Peptidase_M20_dimer"/>
</dbReference>
<feature type="domain" description="Peptidase M20 dimerisation" evidence="5">
    <location>
        <begin position="196"/>
        <end position="295"/>
    </location>
</feature>
<dbReference type="PANTHER" id="PTHR32494:SF5">
    <property type="entry name" value="ALLANTOATE AMIDOHYDROLASE"/>
    <property type="match status" value="1"/>
</dbReference>
<comment type="cofactor">
    <cofactor evidence="3">
        <name>Zn(2+)</name>
        <dbReference type="ChEBI" id="CHEBI:29105"/>
    </cofactor>
    <text evidence="3">Binds 2 Zn(2+) ions per subunit.</text>
</comment>
<evidence type="ECO:0000256" key="4">
    <source>
        <dbReference type="SAM" id="MobiDB-lite"/>
    </source>
</evidence>
<dbReference type="GO" id="GO:0003837">
    <property type="term" value="F:beta-ureidopropionase activity"/>
    <property type="evidence" value="ECO:0007669"/>
    <property type="project" value="UniProtKB-EC"/>
</dbReference>
<comment type="similarity">
    <text evidence="1">Belongs to the peptidase M20 family.</text>
</comment>
<dbReference type="PIRSF" id="PIRSF001235">
    <property type="entry name" value="Amidase_carbamoylase"/>
    <property type="match status" value="1"/>
</dbReference>
<dbReference type="NCBIfam" id="NF006769">
    <property type="entry name" value="PRK09290.1-3"/>
    <property type="match status" value="1"/>
</dbReference>
<feature type="binding site" evidence="3">
    <location>
        <position position="79"/>
    </location>
    <ligand>
        <name>Zn(2+)</name>
        <dbReference type="ChEBI" id="CHEBI:29105"/>
        <label>1</label>
    </ligand>
</feature>
<dbReference type="CDD" id="cd03884">
    <property type="entry name" value="M20_bAS"/>
    <property type="match status" value="1"/>
</dbReference>
<reference evidence="6" key="1">
    <citation type="journal article" date="2016" name="BMC Genomics">
        <title>A multi-substrate approach for functional metagenomics-based screening for (hemi)cellulases in two wheat straw-degrading microbial consortia unveils novel thermoalkaliphilic enzymes.</title>
        <authorList>
            <person name="Maruthamuthu M."/>
            <person name="Jimenez D.J."/>
            <person name="Stevens P."/>
            <person name="van Elsas J.D."/>
        </authorList>
    </citation>
    <scope>NUCLEOTIDE SEQUENCE</scope>
    <source>
        <strain evidence="6">NT18-17Contig2</strain>
    </source>
</reference>
<feature type="region of interest" description="Disordered" evidence="4">
    <location>
        <begin position="1"/>
        <end position="21"/>
    </location>
</feature>
<feature type="binding site" evidence="3">
    <location>
        <position position="79"/>
    </location>
    <ligand>
        <name>Zn(2+)</name>
        <dbReference type="ChEBI" id="CHEBI:29105"/>
        <label>2</label>
    </ligand>
</feature>
<proteinExistence type="inferred from homology"/>
<feature type="binding site" evidence="3">
    <location>
        <position position="367"/>
    </location>
    <ligand>
        <name>Zn(2+)</name>
        <dbReference type="ChEBI" id="CHEBI:29105"/>
        <label>2</label>
    </ligand>
</feature>
<evidence type="ECO:0000256" key="3">
    <source>
        <dbReference type="PIRSR" id="PIRSR001235-1"/>
    </source>
</evidence>
<dbReference type="AlphaFoldDB" id="A0A140D6Q1"/>
<dbReference type="Gene3D" id="3.30.70.360">
    <property type="match status" value="1"/>
</dbReference>
<name>A0A140D6Q1_9PROT</name>
<dbReference type="Pfam" id="PF01546">
    <property type="entry name" value="Peptidase_M20"/>
    <property type="match status" value="1"/>
</dbReference>
<gene>
    <name evidence="6" type="primary">budP</name>
</gene>
<dbReference type="NCBIfam" id="TIGR01879">
    <property type="entry name" value="hydantase"/>
    <property type="match status" value="1"/>
</dbReference>
<dbReference type="Gene3D" id="3.40.630.10">
    <property type="entry name" value="Zn peptidases"/>
    <property type="match status" value="1"/>
</dbReference>
<evidence type="ECO:0000313" key="6">
    <source>
        <dbReference type="EMBL" id="AMK07564.1"/>
    </source>
</evidence>
<organism evidence="6">
    <name type="scientific">alpha proteobacterium NT18-17</name>
    <dbReference type="NCBI Taxonomy" id="1778876"/>
    <lineage>
        <taxon>Bacteria</taxon>
        <taxon>Pseudomonadati</taxon>
        <taxon>Pseudomonadota</taxon>
        <taxon>Alphaproteobacteria</taxon>
    </lineage>
</organism>
<dbReference type="GO" id="GO:0046872">
    <property type="term" value="F:metal ion binding"/>
    <property type="evidence" value="ECO:0007669"/>
    <property type="project" value="UniProtKB-KW"/>
</dbReference>
<evidence type="ECO:0000256" key="1">
    <source>
        <dbReference type="ARBA" id="ARBA00006153"/>
    </source>
</evidence>
<accession>A0A140D6Q1</accession>
<dbReference type="EC" id="3.5.1.6" evidence="6"/>
<evidence type="ECO:0000256" key="2">
    <source>
        <dbReference type="ARBA" id="ARBA00022801"/>
    </source>
</evidence>
<dbReference type="SUPFAM" id="SSF55031">
    <property type="entry name" value="Bacterial exopeptidase dimerisation domain"/>
    <property type="match status" value="1"/>
</dbReference>
<feature type="binding site" evidence="3">
    <location>
        <position position="68"/>
    </location>
    <ligand>
        <name>Zn(2+)</name>
        <dbReference type="ChEBI" id="CHEBI:29105"/>
        <label>1</label>
    </ligand>
</feature>
<sequence>MDMAQIGPGIAGGNNRQTLTDEDGEGRRLFQRWCDDAGLTMGVDQMGTMFMTRPGTDPDALPVYVGSHLDTQPTGGKYDGVLGVLAALEVVRSMNDLGIKTRHPIVVTNWANEEGARFAPAMLASGVFAGVHSQDYAYGRKDPEGKTYGDELARIGWRGDEIVGARKMHAYFEYHIEQGPILEAENKQIGVVTHGQGLWWLEFTLTGREAHTGSTPMLMRVNAGLAMARIVEMVQAVAMDHQPGAVGGVGQMKLSPNSRNVLPGTVVFTVDIRSPELAKLTSMRSQIEAKAQAICAELGVGYGMEAVGHFDPVTFDPTLVSRVRTAAEKLGYSHMDIISGAGHDACWTNKIAPSTMIMCPCVGGLSHNEAEEISREWAAAGADVLFHAVVETAEIVE</sequence>
<feature type="binding site" evidence="3">
    <location>
        <position position="114"/>
    </location>
    <ligand>
        <name>Zn(2+)</name>
        <dbReference type="ChEBI" id="CHEBI:29105"/>
        <label>2</label>
    </ligand>
</feature>
<keyword evidence="3" id="KW-0862">Zinc</keyword>
<dbReference type="InterPro" id="IPR036264">
    <property type="entry name" value="Bact_exopeptidase_dim_dom"/>
</dbReference>
<dbReference type="EMBL" id="KU505147">
    <property type="protein sequence ID" value="AMK07564.1"/>
    <property type="molecule type" value="Genomic_DNA"/>
</dbReference>
<evidence type="ECO:0000259" key="5">
    <source>
        <dbReference type="Pfam" id="PF07687"/>
    </source>
</evidence>
<dbReference type="Pfam" id="PF07687">
    <property type="entry name" value="M20_dimer"/>
    <property type="match status" value="1"/>
</dbReference>
<protein>
    <submittedName>
        <fullName evidence="6">Beta-ureidopropionase</fullName>
        <ecNumber evidence="6">3.5.1.6</ecNumber>
    </submittedName>
</protein>
<dbReference type="PANTHER" id="PTHR32494">
    <property type="entry name" value="ALLANTOATE DEIMINASE-RELATED"/>
    <property type="match status" value="1"/>
</dbReference>
<dbReference type="InterPro" id="IPR002933">
    <property type="entry name" value="Peptidase_M20"/>
</dbReference>
<dbReference type="SUPFAM" id="SSF53187">
    <property type="entry name" value="Zn-dependent exopeptidases"/>
    <property type="match status" value="1"/>
</dbReference>
<dbReference type="GO" id="GO:0016813">
    <property type="term" value="F:hydrolase activity, acting on carbon-nitrogen (but not peptide) bonds, in linear amidines"/>
    <property type="evidence" value="ECO:0007669"/>
    <property type="project" value="InterPro"/>
</dbReference>
<dbReference type="InterPro" id="IPR010158">
    <property type="entry name" value="Amidase_Cbmase"/>
</dbReference>